<dbReference type="InterPro" id="IPR013783">
    <property type="entry name" value="Ig-like_fold"/>
</dbReference>
<keyword evidence="3" id="KW-0677">Repeat</keyword>
<keyword evidence="4" id="KW-0130">Cell adhesion</keyword>
<organism evidence="9 10">
    <name type="scientific">Pristionchus entomophagus</name>
    <dbReference type="NCBI Taxonomy" id="358040"/>
    <lineage>
        <taxon>Eukaryota</taxon>
        <taxon>Metazoa</taxon>
        <taxon>Ecdysozoa</taxon>
        <taxon>Nematoda</taxon>
        <taxon>Chromadorea</taxon>
        <taxon>Rhabditida</taxon>
        <taxon>Rhabditina</taxon>
        <taxon>Diplogasteromorpha</taxon>
        <taxon>Diplogasteroidea</taxon>
        <taxon>Neodiplogasteridae</taxon>
        <taxon>Pristionchus</taxon>
    </lineage>
</organism>
<dbReference type="Gene3D" id="1.25.10.10">
    <property type="entry name" value="Leucine-rich Repeat Variant"/>
    <property type="match status" value="1"/>
</dbReference>
<evidence type="ECO:0000256" key="3">
    <source>
        <dbReference type="ARBA" id="ARBA00022737"/>
    </source>
</evidence>
<dbReference type="Pfam" id="PF00514">
    <property type="entry name" value="Arm"/>
    <property type="match status" value="1"/>
</dbReference>
<dbReference type="PROSITE" id="PS50853">
    <property type="entry name" value="FN3"/>
    <property type="match status" value="4"/>
</dbReference>
<keyword evidence="5" id="KW-0965">Cell junction</keyword>
<feature type="region of interest" description="Disordered" evidence="7">
    <location>
        <begin position="913"/>
        <end position="952"/>
    </location>
</feature>
<dbReference type="PRINTS" id="PR00014">
    <property type="entry name" value="FNTYPEIII"/>
</dbReference>
<keyword evidence="10" id="KW-1185">Reference proteome</keyword>
<name>A0AAV5TN81_9BILA</name>
<comment type="similarity">
    <text evidence="2">Belongs to the beta-catenin family.</text>
</comment>
<evidence type="ECO:0000259" key="8">
    <source>
        <dbReference type="PROSITE" id="PS50853"/>
    </source>
</evidence>
<dbReference type="GO" id="GO:0098609">
    <property type="term" value="P:cell-cell adhesion"/>
    <property type="evidence" value="ECO:0007669"/>
    <property type="project" value="InterPro"/>
</dbReference>
<feature type="region of interest" description="Disordered" evidence="7">
    <location>
        <begin position="1165"/>
        <end position="1225"/>
    </location>
</feature>
<reference evidence="9" key="1">
    <citation type="submission" date="2023-10" db="EMBL/GenBank/DDBJ databases">
        <title>Genome assembly of Pristionchus species.</title>
        <authorList>
            <person name="Yoshida K."/>
            <person name="Sommer R.J."/>
        </authorList>
    </citation>
    <scope>NUCLEOTIDE SEQUENCE</scope>
    <source>
        <strain evidence="9">RS0144</strain>
    </source>
</reference>
<comment type="caution">
    <text evidence="9">The sequence shown here is derived from an EMBL/GenBank/DDBJ whole genome shotgun (WGS) entry which is preliminary data.</text>
</comment>
<feature type="compositionally biased region" description="Polar residues" evidence="7">
    <location>
        <begin position="1211"/>
        <end position="1222"/>
    </location>
</feature>
<feature type="domain" description="Fibronectin type-III" evidence="8">
    <location>
        <begin position="319"/>
        <end position="415"/>
    </location>
</feature>
<dbReference type="Gene3D" id="2.60.40.10">
    <property type="entry name" value="Immunoglobulins"/>
    <property type="match status" value="4"/>
</dbReference>
<sequence length="1272" mass="140668">VLYSPLSLPPSLSSSIMMAGWLDPPMEVIPEEGESEWPVSPLDSSKRISRRKEIFTSEQLDTLVSTVPKDRVPQDWIIDNEVVEPKMASTYLTEGLGEGAARGSTYTYTYESHFDVPPEDMIEIVEDEGSRQTHKVTRVTRVTTTRSVRQIPVDSPYDEVFFDANGRPMPLSSTIEGNSEEMGIRLSDLDKIAPPPAPPIGRRGSLTHDPSGIPDAPGMPEIVESDDAQITLCWTKPTIGVVLGYQIEMRDYPEGDWEVVHDQMLREPSCTITNLDSSGRVQLRVSAAGRGGFSPPSPSSIPILLKSRSMPSGSSLPLSPGKPVVVGVDGSRASLEWTSPPANPHAPPIMGYQVEYRVYGTSDWMIANDSLTLDTRYQVDNLRPNGVYEFRVRARNGEGVGSASRCSGPAHIKPAVPSRNARSRRIGEEDLNPPGQPIVLESDVNWVKLEWGEVKEDVEYLVELREVGDPSWYQANHEPVPSNSIHLEGLRPGSTYEFRVLSFKNGLFSLPSEVSDVVSLRPLWKSSSISRSVPSRPSAPEWMEMEGDRVTLCWQPALSTLPVLGYDVEFRDFQQDSGWYKVNDSPMTACKMTVGDLIIGHDYEFRIIAVNSVGFSDPSLPSAPLTIKGLHSNGEGETKVMETERFGAIPLLQEEMVRESPPLPDRDDSPPPINRSHNNGTLQWRDPNLREVIEYLSSMDKEKQKNASGYLQHLTYTDQSVKDETRELGGIPKLLLLLRSDNPITVKNACGCLKNLCYGKDNDTNKLEVLQEDGVRMLSAVVSTGSSDERAKEATGLLWNLSSADQLKRPILDHAAEPLTHIICSSRFHDNGHSDPSKYFHTSLFKNATGILRNISAADSSARRVLRSIPSLIDTLIHLLTLSIQRNYVDSTSVENAVCILRNLSYRIQEVQDPSYDPMRAQDSSRRSNSAPASPKPSKKEKRKDKKKEEEKETAHGVALLWNANTVRIYLKLLQEASNHVTLEACAGAIQNLAACQWNESAQVRTAVRVEKGLPVLVELIRLQEDHVVCAVATALRNLALDERNRELIGKYALRDLLDKLPEVNKRRCTNGPSDQTIAAVLGILFEIVRSSCSTTRDIHEAKGTDQLRALAKSFPAYSERACKYASQVLYMMWQHKELHDGFKRSGLKEQDFYCGSVTAKGGNNHSATLARPISSQGRERPRPAVGDVNDTVSSEGGGGGGHNGYGTMGETTVGNSPSNGNGYDYNESGYHNGYSPRTFDMGTMSKYDEVPTEPLYASVNKNPRGVDDSWV</sequence>
<feature type="domain" description="Fibronectin type-III" evidence="8">
    <location>
        <begin position="216"/>
        <end position="308"/>
    </location>
</feature>
<dbReference type="AlphaFoldDB" id="A0AAV5TN81"/>
<dbReference type="InterPro" id="IPR016024">
    <property type="entry name" value="ARM-type_fold"/>
</dbReference>
<feature type="non-terminal residue" evidence="9">
    <location>
        <position position="1"/>
    </location>
</feature>
<dbReference type="EMBL" id="BTSX01000004">
    <property type="protein sequence ID" value="GMS95730.1"/>
    <property type="molecule type" value="Genomic_DNA"/>
</dbReference>
<protein>
    <recommendedName>
        <fullName evidence="8">Fibronectin type-III domain-containing protein</fullName>
    </recommendedName>
</protein>
<dbReference type="SMART" id="SM00060">
    <property type="entry name" value="FN3"/>
    <property type="match status" value="4"/>
</dbReference>
<dbReference type="InterPro" id="IPR000225">
    <property type="entry name" value="Armadillo"/>
</dbReference>
<dbReference type="SUPFAM" id="SSF48371">
    <property type="entry name" value="ARM repeat"/>
    <property type="match status" value="1"/>
</dbReference>
<evidence type="ECO:0000256" key="5">
    <source>
        <dbReference type="ARBA" id="ARBA00022949"/>
    </source>
</evidence>
<dbReference type="CDD" id="cd00063">
    <property type="entry name" value="FN3"/>
    <property type="match status" value="4"/>
</dbReference>
<dbReference type="PANTHER" id="PTHR10372:SF27">
    <property type="entry name" value="ADHERENS JUNCTION PROTEIN P120"/>
    <property type="match status" value="1"/>
</dbReference>
<accession>A0AAV5TN81</accession>
<dbReference type="InterPro" id="IPR028435">
    <property type="entry name" value="Plakophilin/d_Catenin"/>
</dbReference>
<dbReference type="Pfam" id="PF00041">
    <property type="entry name" value="fn3"/>
    <property type="match status" value="3"/>
</dbReference>
<feature type="compositionally biased region" description="Basic residues" evidence="7">
    <location>
        <begin position="937"/>
        <end position="946"/>
    </location>
</feature>
<dbReference type="PROSITE" id="PS50176">
    <property type="entry name" value="ARM_REPEAT"/>
    <property type="match status" value="2"/>
</dbReference>
<dbReference type="GO" id="GO:0005886">
    <property type="term" value="C:plasma membrane"/>
    <property type="evidence" value="ECO:0007669"/>
    <property type="project" value="TreeGrafter"/>
</dbReference>
<dbReference type="InterPro" id="IPR036116">
    <property type="entry name" value="FN3_sf"/>
</dbReference>
<dbReference type="InterPro" id="IPR003961">
    <property type="entry name" value="FN3_dom"/>
</dbReference>
<feature type="region of interest" description="Disordered" evidence="7">
    <location>
        <begin position="656"/>
        <end position="683"/>
    </location>
</feature>
<dbReference type="SMART" id="SM00185">
    <property type="entry name" value="ARM"/>
    <property type="match status" value="6"/>
</dbReference>
<feature type="region of interest" description="Disordered" evidence="7">
    <location>
        <begin position="399"/>
        <end position="434"/>
    </location>
</feature>
<dbReference type="PANTHER" id="PTHR10372">
    <property type="entry name" value="PLAKOPHILLIN-RELATED"/>
    <property type="match status" value="1"/>
</dbReference>
<evidence type="ECO:0000256" key="2">
    <source>
        <dbReference type="ARBA" id="ARBA00005462"/>
    </source>
</evidence>
<feature type="repeat" description="ARM" evidence="6">
    <location>
        <begin position="1012"/>
        <end position="1049"/>
    </location>
</feature>
<dbReference type="InterPro" id="IPR011989">
    <property type="entry name" value="ARM-like"/>
</dbReference>
<dbReference type="GO" id="GO:0005737">
    <property type="term" value="C:cytoplasm"/>
    <property type="evidence" value="ECO:0007669"/>
    <property type="project" value="TreeGrafter"/>
</dbReference>
<comment type="subcellular location">
    <subcellularLocation>
        <location evidence="1">Cell junction</location>
    </subcellularLocation>
</comment>
<evidence type="ECO:0000256" key="1">
    <source>
        <dbReference type="ARBA" id="ARBA00004282"/>
    </source>
</evidence>
<evidence type="ECO:0000256" key="4">
    <source>
        <dbReference type="ARBA" id="ARBA00022889"/>
    </source>
</evidence>
<dbReference type="SUPFAM" id="SSF49265">
    <property type="entry name" value="Fibronectin type III"/>
    <property type="match status" value="2"/>
</dbReference>
<evidence type="ECO:0000313" key="10">
    <source>
        <dbReference type="Proteomes" id="UP001432027"/>
    </source>
</evidence>
<evidence type="ECO:0000313" key="9">
    <source>
        <dbReference type="EMBL" id="GMS95730.1"/>
    </source>
</evidence>
<gene>
    <name evidence="9" type="ORF">PENTCL1PPCAC_17905</name>
</gene>
<dbReference type="Proteomes" id="UP001432027">
    <property type="component" value="Unassembled WGS sequence"/>
</dbReference>
<evidence type="ECO:0000256" key="7">
    <source>
        <dbReference type="SAM" id="MobiDB-lite"/>
    </source>
</evidence>
<dbReference type="GO" id="GO:0005912">
    <property type="term" value="C:adherens junction"/>
    <property type="evidence" value="ECO:0007669"/>
    <property type="project" value="TreeGrafter"/>
</dbReference>
<feature type="domain" description="Fibronectin type-III" evidence="8">
    <location>
        <begin position="433"/>
        <end position="523"/>
    </location>
</feature>
<dbReference type="GO" id="GO:0005634">
    <property type="term" value="C:nucleus"/>
    <property type="evidence" value="ECO:0007669"/>
    <property type="project" value="TreeGrafter"/>
</dbReference>
<feature type="compositionally biased region" description="Gly residues" evidence="7">
    <location>
        <begin position="1196"/>
        <end position="1208"/>
    </location>
</feature>
<proteinExistence type="inferred from homology"/>
<feature type="repeat" description="ARM" evidence="6">
    <location>
        <begin position="729"/>
        <end position="762"/>
    </location>
</feature>
<evidence type="ECO:0000256" key="6">
    <source>
        <dbReference type="PROSITE-ProRule" id="PRU00259"/>
    </source>
</evidence>
<feature type="domain" description="Fibronectin type-III" evidence="8">
    <location>
        <begin position="536"/>
        <end position="630"/>
    </location>
</feature>